<sequence>MTAIETIRDEKRRIRADRLEAKAALLERQVAATNAALPKDRAFWTQPGNSSRRKAQFRLVATLEKQVAAEALRKQAAYLRKPLRQKGDAAKAQAEAAARVQARKGDWFLSVYGWQRVARVNAKSLSFKGAFETVAVPKHLVQRVSSSNPMEG</sequence>
<dbReference type="AlphaFoldDB" id="A0A7W9ZLK6"/>
<name>A0A7W9ZLK6_NOVIT</name>
<evidence type="ECO:0000313" key="1">
    <source>
        <dbReference type="EMBL" id="MBB6212504.1"/>
    </source>
</evidence>
<reference evidence="1 2" key="1">
    <citation type="submission" date="2020-08" db="EMBL/GenBank/DDBJ databases">
        <title>Genomic Encyclopedia of Type Strains, Phase IV (KMG-IV): sequencing the most valuable type-strain genomes for metagenomic binning, comparative biology and taxonomic classification.</title>
        <authorList>
            <person name="Goeker M."/>
        </authorList>
    </citation>
    <scope>NUCLEOTIDE SEQUENCE [LARGE SCALE GENOMIC DNA]</scope>
    <source>
        <strain evidence="1 2">DSM 11590</strain>
    </source>
</reference>
<dbReference type="Proteomes" id="UP000544872">
    <property type="component" value="Unassembled WGS sequence"/>
</dbReference>
<comment type="caution">
    <text evidence="1">The sequence shown here is derived from an EMBL/GenBank/DDBJ whole genome shotgun (WGS) entry which is preliminary data.</text>
</comment>
<proteinExistence type="predicted"/>
<evidence type="ECO:0000313" key="2">
    <source>
        <dbReference type="Proteomes" id="UP000544872"/>
    </source>
</evidence>
<organism evidence="1 2">
    <name type="scientific">Novispirillum itersonii</name>
    <name type="common">Aquaspirillum itersonii</name>
    <dbReference type="NCBI Taxonomy" id="189"/>
    <lineage>
        <taxon>Bacteria</taxon>
        <taxon>Pseudomonadati</taxon>
        <taxon>Pseudomonadota</taxon>
        <taxon>Alphaproteobacteria</taxon>
        <taxon>Rhodospirillales</taxon>
        <taxon>Novispirillaceae</taxon>
        <taxon>Novispirillum</taxon>
    </lineage>
</organism>
<dbReference type="EMBL" id="JACIIX010000031">
    <property type="protein sequence ID" value="MBB6212504.1"/>
    <property type="molecule type" value="Genomic_DNA"/>
</dbReference>
<gene>
    <name evidence="1" type="ORF">FHS48_003960</name>
</gene>
<accession>A0A7W9ZLK6</accession>
<keyword evidence="2" id="KW-1185">Reference proteome</keyword>
<protein>
    <submittedName>
        <fullName evidence="1">Uncharacterized protein</fullName>
    </submittedName>
</protein>
<dbReference type="RefSeq" id="WP_184266657.1">
    <property type="nucleotide sequence ID" value="NZ_JACIIX010000031.1"/>
</dbReference>